<dbReference type="Proteomes" id="UP001390339">
    <property type="component" value="Unassembled WGS sequence"/>
</dbReference>
<keyword evidence="1" id="KW-0560">Oxidoreductase</keyword>
<protein>
    <submittedName>
        <fullName evidence="3">NAD(P)-binding protein</fullName>
    </submittedName>
</protein>
<dbReference type="PANTHER" id="PTHR43157">
    <property type="entry name" value="PHOSPHATIDYLINOSITOL-GLYCAN BIOSYNTHESIS CLASS F PROTEIN-RELATED"/>
    <property type="match status" value="1"/>
</dbReference>
<proteinExistence type="predicted"/>
<keyword evidence="4" id="KW-1185">Reference proteome</keyword>
<name>A0ABR2IHB3_9PEZI</name>
<evidence type="ECO:0000256" key="2">
    <source>
        <dbReference type="SAM" id="MobiDB-lite"/>
    </source>
</evidence>
<evidence type="ECO:0000313" key="3">
    <source>
        <dbReference type="EMBL" id="KAK8862949.1"/>
    </source>
</evidence>
<accession>A0ABR2IHB3</accession>
<reference evidence="3 4" key="1">
    <citation type="journal article" date="2024" name="IMA Fungus">
        <title>Apiospora arundinis, a panoply of carbohydrate-active enzymes and secondary metabolites.</title>
        <authorList>
            <person name="Sorensen T."/>
            <person name="Petersen C."/>
            <person name="Muurmann A.T."/>
            <person name="Christiansen J.V."/>
            <person name="Brundto M.L."/>
            <person name="Overgaard C.K."/>
            <person name="Boysen A.T."/>
            <person name="Wollenberg R.D."/>
            <person name="Larsen T.O."/>
            <person name="Sorensen J.L."/>
            <person name="Nielsen K.L."/>
            <person name="Sondergaard T.E."/>
        </authorList>
    </citation>
    <scope>NUCLEOTIDE SEQUENCE [LARGE SCALE GENOMIC DNA]</scope>
    <source>
        <strain evidence="3 4">AAU 773</strain>
    </source>
</reference>
<dbReference type="Gene3D" id="3.40.50.720">
    <property type="entry name" value="NAD(P)-binding Rossmann-like Domain"/>
    <property type="match status" value="1"/>
</dbReference>
<evidence type="ECO:0000313" key="4">
    <source>
        <dbReference type="Proteomes" id="UP001390339"/>
    </source>
</evidence>
<feature type="region of interest" description="Disordered" evidence="2">
    <location>
        <begin position="68"/>
        <end position="87"/>
    </location>
</feature>
<sequence length="366" mass="39729">MAELLYQTYMKFRPIPLPPPNTFAGQTAVVTGGTSGLGLATAVHLLRLGAAEVIISARDAARGRDAAAQITSEASRDEGGNDHGIGNKQPLGRVTILELDMSRYDSVIAFAKKVREIKIGKGGVDVVVLNAGMIGTVYEQGPEGWEQNLQANTLSTTLLAALLLPYLKSERANRSLPAHLTLVGSMRHTDPDIDRWHAWAGQEGGGGVLEHLNRPENFGTGQDRYASTKLLLQYAFLELVKLARNDNESPQVIMNTVCPGVVKTSLARDYQARGGFGMRLVVGAFQGLFGKSASDGARSYLAAVTTKESQHGDFIQFYKREKEYDQMRKKVISSAAGQKMQTQVWGELCHELGAKVPEFKDVLLTG</sequence>
<dbReference type="InterPro" id="IPR036291">
    <property type="entry name" value="NAD(P)-bd_dom_sf"/>
</dbReference>
<dbReference type="PANTHER" id="PTHR43157:SF22">
    <property type="entry name" value="SHORT-CHAIN DEHYDROGENASE_REDUCTASE PHMF"/>
    <property type="match status" value="1"/>
</dbReference>
<dbReference type="PRINTS" id="PR00081">
    <property type="entry name" value="GDHRDH"/>
</dbReference>
<gene>
    <name evidence="3" type="ORF">PGQ11_009184</name>
</gene>
<dbReference type="EMBL" id="JAPCWZ010000005">
    <property type="protein sequence ID" value="KAK8862949.1"/>
    <property type="molecule type" value="Genomic_DNA"/>
</dbReference>
<dbReference type="SUPFAM" id="SSF51735">
    <property type="entry name" value="NAD(P)-binding Rossmann-fold domains"/>
    <property type="match status" value="1"/>
</dbReference>
<dbReference type="Pfam" id="PF00106">
    <property type="entry name" value="adh_short"/>
    <property type="match status" value="1"/>
</dbReference>
<organism evidence="3 4">
    <name type="scientific">Apiospora arundinis</name>
    <dbReference type="NCBI Taxonomy" id="335852"/>
    <lineage>
        <taxon>Eukaryota</taxon>
        <taxon>Fungi</taxon>
        <taxon>Dikarya</taxon>
        <taxon>Ascomycota</taxon>
        <taxon>Pezizomycotina</taxon>
        <taxon>Sordariomycetes</taxon>
        <taxon>Xylariomycetidae</taxon>
        <taxon>Amphisphaeriales</taxon>
        <taxon>Apiosporaceae</taxon>
        <taxon>Apiospora</taxon>
    </lineage>
</organism>
<comment type="caution">
    <text evidence="3">The sequence shown here is derived from an EMBL/GenBank/DDBJ whole genome shotgun (WGS) entry which is preliminary data.</text>
</comment>
<evidence type="ECO:0000256" key="1">
    <source>
        <dbReference type="ARBA" id="ARBA00023002"/>
    </source>
</evidence>
<dbReference type="InterPro" id="IPR002347">
    <property type="entry name" value="SDR_fam"/>
</dbReference>